<dbReference type="Pfam" id="PF07690">
    <property type="entry name" value="MFS_1"/>
    <property type="match status" value="1"/>
</dbReference>
<keyword evidence="3 6" id="KW-0812">Transmembrane</keyword>
<evidence type="ECO:0000256" key="2">
    <source>
        <dbReference type="ARBA" id="ARBA00022448"/>
    </source>
</evidence>
<keyword evidence="9" id="KW-1185">Reference proteome</keyword>
<feature type="transmembrane region" description="Helical" evidence="6">
    <location>
        <begin position="324"/>
        <end position="345"/>
    </location>
</feature>
<evidence type="ECO:0000256" key="1">
    <source>
        <dbReference type="ARBA" id="ARBA00004141"/>
    </source>
</evidence>
<feature type="transmembrane region" description="Helical" evidence="6">
    <location>
        <begin position="436"/>
        <end position="459"/>
    </location>
</feature>
<feature type="transmembrane region" description="Helical" evidence="6">
    <location>
        <begin position="92"/>
        <end position="111"/>
    </location>
</feature>
<organism evidence="8 9">
    <name type="scientific">Pyrinomonas methylaliphatogenes</name>
    <dbReference type="NCBI Taxonomy" id="454194"/>
    <lineage>
        <taxon>Bacteria</taxon>
        <taxon>Pseudomonadati</taxon>
        <taxon>Acidobacteriota</taxon>
        <taxon>Blastocatellia</taxon>
        <taxon>Blastocatellales</taxon>
        <taxon>Pyrinomonadaceae</taxon>
        <taxon>Pyrinomonas</taxon>
    </lineage>
</organism>
<keyword evidence="5 6" id="KW-0472">Membrane</keyword>
<evidence type="ECO:0000256" key="3">
    <source>
        <dbReference type="ARBA" id="ARBA00022692"/>
    </source>
</evidence>
<dbReference type="InterPro" id="IPR036259">
    <property type="entry name" value="MFS_trans_sf"/>
</dbReference>
<dbReference type="OrthoDB" id="9773404at2"/>
<evidence type="ECO:0000256" key="5">
    <source>
        <dbReference type="ARBA" id="ARBA00023136"/>
    </source>
</evidence>
<dbReference type="PANTHER" id="PTHR23505:SF79">
    <property type="entry name" value="PROTEIN SPINSTER"/>
    <property type="match status" value="1"/>
</dbReference>
<proteinExistence type="predicted"/>
<reference evidence="8 9" key="1">
    <citation type="submission" date="2013-12" db="EMBL/GenBank/DDBJ databases">
        <authorList>
            <person name="Stott M."/>
        </authorList>
    </citation>
    <scope>NUCLEOTIDE SEQUENCE [LARGE SCALE GENOMIC DNA]</scope>
    <source>
        <strain evidence="8 9">K22</strain>
    </source>
</reference>
<dbReference type="EMBL" id="CBXV010000001">
    <property type="protein sequence ID" value="CDM64214.1"/>
    <property type="molecule type" value="Genomic_DNA"/>
</dbReference>
<evidence type="ECO:0000313" key="8">
    <source>
        <dbReference type="EMBL" id="CDM64214.1"/>
    </source>
</evidence>
<feature type="transmembrane region" description="Helical" evidence="6">
    <location>
        <begin position="289"/>
        <end position="312"/>
    </location>
</feature>
<feature type="transmembrane region" description="Helical" evidence="6">
    <location>
        <begin position="123"/>
        <end position="142"/>
    </location>
</feature>
<dbReference type="CDD" id="cd17328">
    <property type="entry name" value="MFS_spinster_like"/>
    <property type="match status" value="1"/>
</dbReference>
<dbReference type="GO" id="GO:0022857">
    <property type="term" value="F:transmembrane transporter activity"/>
    <property type="evidence" value="ECO:0007669"/>
    <property type="project" value="InterPro"/>
</dbReference>
<evidence type="ECO:0000259" key="7">
    <source>
        <dbReference type="PROSITE" id="PS50850"/>
    </source>
</evidence>
<dbReference type="Proteomes" id="UP000031518">
    <property type="component" value="Unassembled WGS sequence"/>
</dbReference>
<name>A0A0B6WVB3_9BACT</name>
<dbReference type="GO" id="GO:0016020">
    <property type="term" value="C:membrane"/>
    <property type="evidence" value="ECO:0007669"/>
    <property type="project" value="UniProtKB-SubCell"/>
</dbReference>
<dbReference type="PANTHER" id="PTHR23505">
    <property type="entry name" value="SPINSTER"/>
    <property type="match status" value="1"/>
</dbReference>
<protein>
    <submittedName>
        <fullName evidence="8">Sugar phosphate permease</fullName>
    </submittedName>
</protein>
<dbReference type="SUPFAM" id="SSF103473">
    <property type="entry name" value="MFS general substrate transporter"/>
    <property type="match status" value="1"/>
</dbReference>
<evidence type="ECO:0000256" key="4">
    <source>
        <dbReference type="ARBA" id="ARBA00022989"/>
    </source>
</evidence>
<dbReference type="InterPro" id="IPR044770">
    <property type="entry name" value="MFS_spinster-like"/>
</dbReference>
<keyword evidence="4 6" id="KW-1133">Transmembrane helix</keyword>
<dbReference type="STRING" id="454194.PYK22_00206"/>
<dbReference type="InterPro" id="IPR020846">
    <property type="entry name" value="MFS_dom"/>
</dbReference>
<feature type="transmembrane region" description="Helical" evidence="6">
    <location>
        <begin position="254"/>
        <end position="277"/>
    </location>
</feature>
<sequence>MRWIEKLFESLPTAKHYPLYALALLTLVNLLNYIDRQVLPAVAPLMLRDETLHLTDSELGYIEAALLLSFTFFAPIFGLLGDRFRRTRLITVAALIWSLATAATGLIPQLVGQTADFRFRLPVLGSVLSGAAVALCFIRALVGIGESAYSTITPSLIADYFTPRRRATALGIFQAAIPIGFSLGFVIGGVLAHFFGWRVAFTLVGLPGIVTAISIWNLREPHRGALDGFSDSLAPKTKISWWTTIERILSTRDWLLSTIGYTALTAALGAFATWATVLLARDKGMPEASAAITLGIITLIGGAIGTFGGGWLADLIPRRRSEAYFSVCAVSTLLAIAPTLVALAADDQRVYLPATFIAVVLLFISNAPLNAILLQCVPPEERATAVALNIVAIHAFGDAISRAAVGVLSDLIGNGSLPQLAAIGAWLRIDPAREHLSVALLIAPASLVISTLFFFWGALTTKRSAL</sequence>
<keyword evidence="2" id="KW-0813">Transport</keyword>
<reference evidence="8 9" key="2">
    <citation type="submission" date="2015-01" db="EMBL/GenBank/DDBJ databases">
        <title>Complete genome sequence of Pyrinomonas methylaliphatogenes type strain K22T.</title>
        <authorList>
            <person name="Lee K.C.Y."/>
            <person name="Power J.F."/>
            <person name="Dunfield P.F."/>
            <person name="Morgan X.C."/>
            <person name="Huttenhower C."/>
            <person name="Stott M.B."/>
        </authorList>
    </citation>
    <scope>NUCLEOTIDE SEQUENCE [LARGE SCALE GENOMIC DNA]</scope>
    <source>
        <strain evidence="8 9">K22</strain>
    </source>
</reference>
<feature type="transmembrane region" description="Helical" evidence="6">
    <location>
        <begin position="197"/>
        <end position="218"/>
    </location>
</feature>
<evidence type="ECO:0000256" key="6">
    <source>
        <dbReference type="SAM" id="Phobius"/>
    </source>
</evidence>
<gene>
    <name evidence="8" type="ORF">PYK22_00206</name>
</gene>
<feature type="transmembrane region" description="Helical" evidence="6">
    <location>
        <begin position="351"/>
        <end position="374"/>
    </location>
</feature>
<evidence type="ECO:0000313" key="9">
    <source>
        <dbReference type="Proteomes" id="UP000031518"/>
    </source>
</evidence>
<accession>A0A0B6WVB3</accession>
<feature type="transmembrane region" description="Helical" evidence="6">
    <location>
        <begin position="170"/>
        <end position="191"/>
    </location>
</feature>
<dbReference type="PROSITE" id="PS50850">
    <property type="entry name" value="MFS"/>
    <property type="match status" value="1"/>
</dbReference>
<dbReference type="AlphaFoldDB" id="A0A0B6WVB3"/>
<dbReference type="Gene3D" id="1.20.1250.20">
    <property type="entry name" value="MFS general substrate transporter like domains"/>
    <property type="match status" value="1"/>
</dbReference>
<dbReference type="InterPro" id="IPR011701">
    <property type="entry name" value="MFS"/>
</dbReference>
<feature type="transmembrane region" description="Helical" evidence="6">
    <location>
        <begin position="20"/>
        <end position="39"/>
    </location>
</feature>
<feature type="domain" description="Major facilitator superfamily (MFS) profile" evidence="7">
    <location>
        <begin position="21"/>
        <end position="462"/>
    </location>
</feature>
<feature type="transmembrane region" description="Helical" evidence="6">
    <location>
        <begin position="59"/>
        <end position="80"/>
    </location>
</feature>
<comment type="subcellular location">
    <subcellularLocation>
        <location evidence="1">Membrane</location>
        <topology evidence="1">Multi-pass membrane protein</topology>
    </subcellularLocation>
</comment>
<dbReference type="RefSeq" id="WP_041973287.1">
    <property type="nucleotide sequence ID" value="NZ_CBXV010000001.1"/>
</dbReference>